<protein>
    <submittedName>
        <fullName evidence="3">Troponin T</fullName>
    </submittedName>
</protein>
<feature type="region of interest" description="Disordered" evidence="2">
    <location>
        <begin position="296"/>
        <end position="325"/>
    </location>
</feature>
<dbReference type="InterPro" id="IPR001978">
    <property type="entry name" value="Troponin"/>
</dbReference>
<comment type="similarity">
    <text evidence="1">Belongs to the troponin T family.</text>
</comment>
<dbReference type="GO" id="GO:0006936">
    <property type="term" value="P:muscle contraction"/>
    <property type="evidence" value="ECO:0007669"/>
    <property type="project" value="TreeGrafter"/>
</dbReference>
<dbReference type="OrthoDB" id="330499at2759"/>
<dbReference type="GO" id="GO:0005523">
    <property type="term" value="F:tropomyosin binding"/>
    <property type="evidence" value="ECO:0007669"/>
    <property type="project" value="TreeGrafter"/>
</dbReference>
<sequence>MDYDDEPREETQETSGDGNEAKLAMEEAARKKKEKVESEIAEYEEMRREQREKEADDLEQLRQKRESRKQERIEEDRRLLEVRKEEDKRRKREEEERKRKKQEEERKRIEAKKIKLKEMEERKKMSKTPNFVITKKGASNLEEASKDMAKSKEQLEEEKRAILAQRIQPLSVDGLDLASLMEKATEFHNKIKNLANEKYELEERFKSQQYDMIELAERARQMNKGKKRAVQVDDSFDPLAEKYTSAPPKVQMYSKYERHTDLRTYGTRVDYFETKAKKIEAELAIGKKDEDILLETMEQSEENPEAAPEAAPEPAPETEVAAEEE</sequence>
<organism evidence="3">
    <name type="scientific">Mizuhopecten yessoensis</name>
    <name type="common">Japanese scallop</name>
    <name type="synonym">Patinopecten yessoensis</name>
    <dbReference type="NCBI Taxonomy" id="6573"/>
    <lineage>
        <taxon>Eukaryota</taxon>
        <taxon>Metazoa</taxon>
        <taxon>Spiralia</taxon>
        <taxon>Lophotrochozoa</taxon>
        <taxon>Mollusca</taxon>
        <taxon>Bivalvia</taxon>
        <taxon>Autobranchia</taxon>
        <taxon>Pteriomorphia</taxon>
        <taxon>Pectinida</taxon>
        <taxon>Pectinoidea</taxon>
        <taxon>Pectinidae</taxon>
        <taxon>Mizuhopecten</taxon>
    </lineage>
</organism>
<dbReference type="AlphaFoldDB" id="O09344"/>
<dbReference type="EMBL" id="AB004637">
    <property type="protein sequence ID" value="BAA20456.1"/>
    <property type="molecule type" value="mRNA"/>
</dbReference>
<dbReference type="InterPro" id="IPR038077">
    <property type="entry name" value="Troponin_sf"/>
</dbReference>
<dbReference type="InterPro" id="IPR027707">
    <property type="entry name" value="TNNT"/>
</dbReference>
<dbReference type="Pfam" id="PF00992">
    <property type="entry name" value="Troponin"/>
    <property type="match status" value="1"/>
</dbReference>
<feature type="compositionally biased region" description="Basic and acidic residues" evidence="2">
    <location>
        <begin position="19"/>
        <end position="123"/>
    </location>
</feature>
<evidence type="ECO:0000256" key="1">
    <source>
        <dbReference type="ARBA" id="ARBA00008330"/>
    </source>
</evidence>
<feature type="region of interest" description="Disordered" evidence="2">
    <location>
        <begin position="1"/>
        <end position="153"/>
    </location>
</feature>
<accession>O09344</accession>
<dbReference type="GO" id="GO:0045214">
    <property type="term" value="P:sarcomere organization"/>
    <property type="evidence" value="ECO:0007669"/>
    <property type="project" value="TreeGrafter"/>
</dbReference>
<dbReference type="PANTHER" id="PTHR11521:SF1">
    <property type="entry name" value="TROPONIN T, SKELETAL MUSCLE"/>
    <property type="match status" value="1"/>
</dbReference>
<evidence type="ECO:0000256" key="2">
    <source>
        <dbReference type="SAM" id="MobiDB-lite"/>
    </source>
</evidence>
<name>O09344_MIZYE</name>
<dbReference type="GO" id="GO:0005861">
    <property type="term" value="C:troponin complex"/>
    <property type="evidence" value="ECO:0007669"/>
    <property type="project" value="InterPro"/>
</dbReference>
<dbReference type="PANTHER" id="PTHR11521">
    <property type="entry name" value="TROPONIN T"/>
    <property type="match status" value="1"/>
</dbReference>
<dbReference type="GO" id="GO:0006937">
    <property type="term" value="P:regulation of muscle contraction"/>
    <property type="evidence" value="ECO:0007669"/>
    <property type="project" value="InterPro"/>
</dbReference>
<evidence type="ECO:0000313" key="3">
    <source>
        <dbReference type="EMBL" id="BAA20456.1"/>
    </source>
</evidence>
<reference evidence="3" key="1">
    <citation type="submission" date="1997-06" db="EMBL/GenBank/DDBJ databases">
        <title>Mizuhopecten yessoensis troponin T mRNA.</title>
        <authorList>
            <person name="Nishita K."/>
            <person name="Inoue A."/>
            <person name="Ojima T."/>
        </authorList>
    </citation>
    <scope>NUCLEOTIDE SEQUENCE</scope>
</reference>
<feature type="compositionally biased region" description="Basic and acidic residues" evidence="2">
    <location>
        <begin position="143"/>
        <end position="153"/>
    </location>
</feature>
<dbReference type="SUPFAM" id="SSF90250">
    <property type="entry name" value="Troponin coil-coiled subunits"/>
    <property type="match status" value="1"/>
</dbReference>
<dbReference type="Gene3D" id="1.20.5.350">
    <property type="match status" value="1"/>
</dbReference>
<proteinExistence type="evidence at transcript level"/>